<dbReference type="SUPFAM" id="SSF47113">
    <property type="entry name" value="Histone-fold"/>
    <property type="match status" value="1"/>
</dbReference>
<organism evidence="5 6">
    <name type="scientific">Neolecta irregularis (strain DAH-3)</name>
    <dbReference type="NCBI Taxonomy" id="1198029"/>
    <lineage>
        <taxon>Eukaryota</taxon>
        <taxon>Fungi</taxon>
        <taxon>Dikarya</taxon>
        <taxon>Ascomycota</taxon>
        <taxon>Taphrinomycotina</taxon>
        <taxon>Neolectales</taxon>
        <taxon>Neolectaceae</taxon>
        <taxon>Neolecta</taxon>
    </lineage>
</organism>
<evidence type="ECO:0000313" key="6">
    <source>
        <dbReference type="Proteomes" id="UP000186594"/>
    </source>
</evidence>
<comment type="caution">
    <text evidence="5">The sequence shown here is derived from an EMBL/GenBank/DDBJ whole genome shotgun (WGS) entry which is preliminary data.</text>
</comment>
<comment type="subcellular location">
    <subcellularLocation>
        <location evidence="1">Nucleus</location>
    </subcellularLocation>
</comment>
<evidence type="ECO:0000256" key="2">
    <source>
        <dbReference type="ARBA" id="ARBA00023242"/>
    </source>
</evidence>
<dbReference type="PANTHER" id="PTHR10252:SF5">
    <property type="entry name" value="DR1-ASSOCIATED COREPRESSOR"/>
    <property type="match status" value="1"/>
</dbReference>
<dbReference type="OrthoDB" id="653904at2759"/>
<protein>
    <submittedName>
        <fullName evidence="5">DNA polymerase epsilon subunit C</fullName>
    </submittedName>
</protein>
<gene>
    <name evidence="5" type="ORF">NEOLI_001706</name>
</gene>
<keyword evidence="2" id="KW-0539">Nucleus</keyword>
<dbReference type="GO" id="GO:0001046">
    <property type="term" value="F:core promoter sequence-specific DNA binding"/>
    <property type="evidence" value="ECO:0007669"/>
    <property type="project" value="TreeGrafter"/>
</dbReference>
<dbReference type="GO" id="GO:0016251">
    <property type="term" value="F:RNA polymerase II general transcription initiation factor activity"/>
    <property type="evidence" value="ECO:0007669"/>
    <property type="project" value="TreeGrafter"/>
</dbReference>
<dbReference type="Proteomes" id="UP000186594">
    <property type="component" value="Unassembled WGS sequence"/>
</dbReference>
<evidence type="ECO:0000256" key="3">
    <source>
        <dbReference type="SAM" id="MobiDB-lite"/>
    </source>
</evidence>
<dbReference type="InterPro" id="IPR050568">
    <property type="entry name" value="Transcr_DNA_Rep_Reg"/>
</dbReference>
<feature type="domain" description="Transcription factor CBF/NF-Y/archaeal histone" evidence="4">
    <location>
        <begin position="10"/>
        <end position="73"/>
    </location>
</feature>
<dbReference type="InterPro" id="IPR003958">
    <property type="entry name" value="CBFA_NFYB_domain"/>
</dbReference>
<evidence type="ECO:0000256" key="1">
    <source>
        <dbReference type="ARBA" id="ARBA00004123"/>
    </source>
</evidence>
<evidence type="ECO:0000313" key="5">
    <source>
        <dbReference type="EMBL" id="OLL22838.1"/>
    </source>
</evidence>
<name>A0A1U7LJM8_NEOID</name>
<proteinExistence type="predicted"/>
<feature type="compositionally biased region" description="Basic and acidic residues" evidence="3">
    <location>
        <begin position="92"/>
        <end position="103"/>
    </location>
</feature>
<dbReference type="GO" id="GO:0046982">
    <property type="term" value="F:protein heterodimerization activity"/>
    <property type="evidence" value="ECO:0007669"/>
    <property type="project" value="InterPro"/>
</dbReference>
<reference evidence="5 6" key="1">
    <citation type="submission" date="2016-04" db="EMBL/GenBank/DDBJ databases">
        <title>Evolutionary innovation and constraint leading to complex multicellularity in the Ascomycota.</title>
        <authorList>
            <person name="Cisse O."/>
            <person name="Nguyen A."/>
            <person name="Hewitt D.A."/>
            <person name="Jedd G."/>
            <person name="Stajich J.E."/>
        </authorList>
    </citation>
    <scope>NUCLEOTIDE SEQUENCE [LARGE SCALE GENOMIC DNA]</scope>
    <source>
        <strain evidence="5 6">DAH-3</strain>
    </source>
</reference>
<feature type="region of interest" description="Disordered" evidence="3">
    <location>
        <begin position="92"/>
        <end position="126"/>
    </location>
</feature>
<dbReference type="EMBL" id="LXFE01002699">
    <property type="protein sequence ID" value="OLL22838.1"/>
    <property type="molecule type" value="Genomic_DNA"/>
</dbReference>
<dbReference type="GO" id="GO:0017054">
    <property type="term" value="C:negative cofactor 2 complex"/>
    <property type="evidence" value="ECO:0007669"/>
    <property type="project" value="TreeGrafter"/>
</dbReference>
<evidence type="ECO:0000259" key="4">
    <source>
        <dbReference type="Pfam" id="PF00808"/>
    </source>
</evidence>
<feature type="compositionally biased region" description="Basic residues" evidence="3">
    <location>
        <begin position="110"/>
        <end position="120"/>
    </location>
</feature>
<accession>A0A1U7LJM8</accession>
<keyword evidence="6" id="KW-1185">Reference proteome</keyword>
<sequence>MASRRQAGCRFPVARIKKIMQADEDVGKVAQVAPVIVSKALELFMQSIIGEACKETRDAGAKKVTVTHMKQAILKTEQFDFLVDIIEKYPDPMHQDDGTDDNGHTSSGRGRGRGRGRGHGRGAMVI</sequence>
<dbReference type="Pfam" id="PF00808">
    <property type="entry name" value="CBFD_NFYB_HMF"/>
    <property type="match status" value="1"/>
</dbReference>
<dbReference type="AlphaFoldDB" id="A0A1U7LJM8"/>
<dbReference type="OMA" id="AHKQCIE"/>
<dbReference type="CDD" id="cd22906">
    <property type="entry name" value="HFD_DRAP1"/>
    <property type="match status" value="1"/>
</dbReference>
<dbReference type="InterPro" id="IPR009072">
    <property type="entry name" value="Histone-fold"/>
</dbReference>
<dbReference type="STRING" id="1198029.A0A1U7LJM8"/>
<dbReference type="PANTHER" id="PTHR10252">
    <property type="entry name" value="HISTONE-LIKE TRANSCRIPTION FACTOR CCAAT-RELATED"/>
    <property type="match status" value="1"/>
</dbReference>
<dbReference type="Gene3D" id="1.10.20.10">
    <property type="entry name" value="Histone, subunit A"/>
    <property type="match status" value="1"/>
</dbReference>